<dbReference type="AlphaFoldDB" id="A0A5B7EVY2"/>
<gene>
    <name evidence="1" type="ORF">E2C01_029943</name>
</gene>
<keyword evidence="2" id="KW-1185">Reference proteome</keyword>
<dbReference type="Proteomes" id="UP000324222">
    <property type="component" value="Unassembled WGS sequence"/>
</dbReference>
<evidence type="ECO:0000313" key="2">
    <source>
        <dbReference type="Proteomes" id="UP000324222"/>
    </source>
</evidence>
<organism evidence="1 2">
    <name type="scientific">Portunus trituberculatus</name>
    <name type="common">Swimming crab</name>
    <name type="synonym">Neptunus trituberculatus</name>
    <dbReference type="NCBI Taxonomy" id="210409"/>
    <lineage>
        <taxon>Eukaryota</taxon>
        <taxon>Metazoa</taxon>
        <taxon>Ecdysozoa</taxon>
        <taxon>Arthropoda</taxon>
        <taxon>Crustacea</taxon>
        <taxon>Multicrustacea</taxon>
        <taxon>Malacostraca</taxon>
        <taxon>Eumalacostraca</taxon>
        <taxon>Eucarida</taxon>
        <taxon>Decapoda</taxon>
        <taxon>Pleocyemata</taxon>
        <taxon>Brachyura</taxon>
        <taxon>Eubrachyura</taxon>
        <taxon>Portunoidea</taxon>
        <taxon>Portunidae</taxon>
        <taxon>Portuninae</taxon>
        <taxon>Portunus</taxon>
    </lineage>
</organism>
<evidence type="ECO:0000313" key="1">
    <source>
        <dbReference type="EMBL" id="MPC36484.1"/>
    </source>
</evidence>
<name>A0A5B7EVY2_PORTR</name>
<sequence>MYKNISFCAGVGDDIPGLPSSMQRGLLYSSEFSLQAAASVRDSYGMFNIIHNESCSTSSSVGIH</sequence>
<reference evidence="1 2" key="1">
    <citation type="submission" date="2019-05" db="EMBL/GenBank/DDBJ databases">
        <title>Another draft genome of Portunus trituberculatus and its Hox gene families provides insights of decapod evolution.</title>
        <authorList>
            <person name="Jeong J.-H."/>
            <person name="Song I."/>
            <person name="Kim S."/>
            <person name="Choi T."/>
            <person name="Kim D."/>
            <person name="Ryu S."/>
            <person name="Kim W."/>
        </authorList>
    </citation>
    <scope>NUCLEOTIDE SEQUENCE [LARGE SCALE GENOMIC DNA]</scope>
    <source>
        <tissue evidence="1">Muscle</tissue>
    </source>
</reference>
<proteinExistence type="predicted"/>
<comment type="caution">
    <text evidence="1">The sequence shown here is derived from an EMBL/GenBank/DDBJ whole genome shotgun (WGS) entry which is preliminary data.</text>
</comment>
<accession>A0A5B7EVY2</accession>
<protein>
    <submittedName>
        <fullName evidence="1">Uncharacterized protein</fullName>
    </submittedName>
</protein>
<dbReference type="EMBL" id="VSRR010003530">
    <property type="protein sequence ID" value="MPC36484.1"/>
    <property type="molecule type" value="Genomic_DNA"/>
</dbReference>